<gene>
    <name evidence="2" type="ORF">CB4_03360</name>
</gene>
<dbReference type="Proteomes" id="UP000217696">
    <property type="component" value="Chromosome"/>
</dbReference>
<dbReference type="AlphaFoldDB" id="A0A0U4WL56"/>
<dbReference type="OrthoDB" id="48766at2"/>
<dbReference type="RefSeq" id="WP_096466882.1">
    <property type="nucleotide sequence ID" value="NZ_AP017312.1"/>
</dbReference>
<sequence>MAVSTVTKGMQVILLLEDGLGTDGKTKIRRKVYRGVSQTASQQAVYETAAALASLQEHPLAGVEQAVQTQLFQV</sequence>
<evidence type="ECO:0000313" key="3">
    <source>
        <dbReference type="Proteomes" id="UP000217696"/>
    </source>
</evidence>
<dbReference type="EMBL" id="AP017312">
    <property type="protein sequence ID" value="BAU29179.1"/>
    <property type="molecule type" value="Genomic_DNA"/>
</dbReference>
<feature type="domain" description="DUF1659" evidence="1">
    <location>
        <begin position="2"/>
        <end position="71"/>
    </location>
</feature>
<organism evidence="2 3">
    <name type="scientific">Aneurinibacillus soli</name>
    <dbReference type="NCBI Taxonomy" id="1500254"/>
    <lineage>
        <taxon>Bacteria</taxon>
        <taxon>Bacillati</taxon>
        <taxon>Bacillota</taxon>
        <taxon>Bacilli</taxon>
        <taxon>Bacillales</taxon>
        <taxon>Paenibacillaceae</taxon>
        <taxon>Aneurinibacillus group</taxon>
        <taxon>Aneurinibacillus</taxon>
    </lineage>
</organism>
<accession>A0A0U4WL56</accession>
<evidence type="ECO:0000259" key="1">
    <source>
        <dbReference type="Pfam" id="PF07872"/>
    </source>
</evidence>
<keyword evidence="3" id="KW-1185">Reference proteome</keyword>
<evidence type="ECO:0000313" key="2">
    <source>
        <dbReference type="EMBL" id="BAU29179.1"/>
    </source>
</evidence>
<protein>
    <recommendedName>
        <fullName evidence="1">DUF1659 domain-containing protein</fullName>
    </recommendedName>
</protein>
<name>A0A0U4WL56_9BACL</name>
<dbReference type="InterPro" id="IPR012454">
    <property type="entry name" value="DUF1659"/>
</dbReference>
<reference evidence="2 3" key="1">
    <citation type="submission" date="2015-12" db="EMBL/GenBank/DDBJ databases">
        <title>Genome sequence of Aneurinibacillus soli.</title>
        <authorList>
            <person name="Lee J.S."/>
            <person name="Lee K.C."/>
            <person name="Kim K.K."/>
            <person name="Lee B.W."/>
        </authorList>
    </citation>
    <scope>NUCLEOTIDE SEQUENCE [LARGE SCALE GENOMIC DNA]</scope>
    <source>
        <strain evidence="2 3">CB4</strain>
    </source>
</reference>
<dbReference type="Pfam" id="PF07872">
    <property type="entry name" value="DUF1659"/>
    <property type="match status" value="1"/>
</dbReference>
<proteinExistence type="predicted"/>
<dbReference type="KEGG" id="asoc:CB4_03360"/>